<dbReference type="AlphaFoldDB" id="A0A3V5TI37"/>
<evidence type="ECO:0000313" key="19">
    <source>
        <dbReference type="EMBL" id="HAE1049391.1"/>
    </source>
</evidence>
<evidence type="ECO:0000313" key="11">
    <source>
        <dbReference type="EMBL" id="EDF6263706.1"/>
    </source>
</evidence>
<dbReference type="EMBL" id="AAMIRR010000017">
    <property type="protein sequence ID" value="EDH7530226.1"/>
    <property type="molecule type" value="Genomic_DNA"/>
</dbReference>
<evidence type="ECO:0000313" key="14">
    <source>
        <dbReference type="EMBL" id="HAE0722512.1"/>
    </source>
</evidence>
<reference evidence="19" key="1">
    <citation type="journal article" date="2018" name="Genome Biol.">
        <title>SKESA: strategic k-mer extension for scrupulous assemblies.</title>
        <authorList>
            <person name="Souvorov A."/>
            <person name="Agarwala R."/>
            <person name="Lipman D.J."/>
        </authorList>
    </citation>
    <scope>NUCLEOTIDE SEQUENCE</scope>
    <source>
        <strain evidence="21">NVSL 6673</strain>
        <strain evidence="19">Salmonella enterica</strain>
    </source>
</reference>
<reference evidence="19" key="7">
    <citation type="submission" date="2019-04" db="EMBL/GenBank/DDBJ databases">
        <authorList>
            <consortium name="NCBI Pathogen Detection Project"/>
        </authorList>
    </citation>
    <scope>NUCLEOTIDE SEQUENCE</scope>
    <source>
        <strain evidence="21">NVSL 6673</strain>
        <strain evidence="19">Salmonella enterica</strain>
    </source>
</reference>
<dbReference type="EMBL" id="AAKWVK010000008">
    <property type="protein sequence ID" value="ECW5628547.1"/>
    <property type="molecule type" value="Genomic_DNA"/>
</dbReference>
<dbReference type="SUPFAM" id="SSF55874">
    <property type="entry name" value="ATPase domain of HSP90 chaperone/DNA topoisomerase II/histidine kinase"/>
    <property type="match status" value="1"/>
</dbReference>
<evidence type="ECO:0000313" key="22">
    <source>
        <dbReference type="EMBL" id="QBY63684.1"/>
    </source>
</evidence>
<gene>
    <name evidence="6" type="ORF">A0E85_21650</name>
    <name evidence="5" type="ORF">A3030_00035</name>
    <name evidence="7" type="ORF">AA192_07600</name>
    <name evidence="8" type="ORF">AE408_12915</name>
    <name evidence="10" type="ORF">AL785_00170</name>
    <name evidence="9" type="ORF">AMB70_07430</name>
    <name evidence="3" type="ORF">ASA99_04695</name>
    <name evidence="11" type="ORF">B0986_03085</name>
    <name evidence="12" type="ORF">B6442_00170</name>
    <name evidence="13" type="ORF">CB523_15575</name>
    <name evidence="2" type="ORF">D5822_20060</name>
    <name evidence="4" type="ORF">D5B89_18185</name>
    <name evidence="22" type="ORF">E5F22_13785</name>
    <name evidence="19" type="ORF">G2781_11030</name>
    <name evidence="20" type="ORF">G2786_08190</name>
    <name evidence="14" type="ORF">G2801_17965</name>
    <name evidence="15" type="ORF">G2891_21200</name>
    <name evidence="18" type="ORF">G2901_05905</name>
    <name evidence="16" type="ORF">G2907_02780</name>
    <name evidence="17" type="ORF">G2909_03600</name>
    <name evidence="21" type="ORF">GNA61_003756</name>
    <name evidence="1" type="ORF">IL86_06790</name>
</gene>
<dbReference type="EMBL" id="DAAQTQ010000014">
    <property type="protein sequence ID" value="HAE0818145.1"/>
    <property type="molecule type" value="Genomic_DNA"/>
</dbReference>
<dbReference type="Gene3D" id="3.30.565.10">
    <property type="entry name" value="Histidine kinase-like ATPase, C-terminal domain"/>
    <property type="match status" value="1"/>
</dbReference>
<reference evidence="3" key="4">
    <citation type="submission" date="2018-07" db="EMBL/GenBank/DDBJ databases">
        <authorList>
            <consortium name="GenomeTrakr network: Whole genome sequencing for foodborne pathogen traceback"/>
        </authorList>
    </citation>
    <scope>NUCLEOTIDE SEQUENCE</scope>
    <source>
        <strain evidence="12">ADRDL-1057</strain>
        <strain evidence="8">FDA00002889</strain>
        <strain evidence="10">FDA00004442</strain>
        <strain evidence="9">FDA00005019</strain>
        <strain evidence="7">FDA00008985</strain>
        <strain evidence="1">NY-17539</strain>
        <strain evidence="3">WAPHL-SAL-A01132</strain>
    </source>
</reference>
<dbReference type="EMBL" id="AAKWII010000003">
    <property type="protein sequence ID" value="ECW4158989.1"/>
    <property type="molecule type" value="Genomic_DNA"/>
</dbReference>
<dbReference type="EMBL" id="DAAQVP010000005">
    <property type="protein sequence ID" value="HAE1049391.1"/>
    <property type="molecule type" value="Genomic_DNA"/>
</dbReference>
<dbReference type="EMBL" id="AAMCCN010000001">
    <property type="protein sequence ID" value="EDF8494515.1"/>
    <property type="molecule type" value="Genomic_DNA"/>
</dbReference>
<dbReference type="EMBL" id="AAHGYF010000003">
    <property type="protein sequence ID" value="EBV9739939.1"/>
    <property type="molecule type" value="Genomic_DNA"/>
</dbReference>
<dbReference type="EMBL" id="AAGUJP010000023">
    <property type="protein sequence ID" value="EBS0944865.1"/>
    <property type="molecule type" value="Genomic_DNA"/>
</dbReference>
<evidence type="ECO:0000313" key="21">
    <source>
        <dbReference type="EMBL" id="HAF0268255.1"/>
    </source>
</evidence>
<evidence type="ECO:0000313" key="13">
    <source>
        <dbReference type="EMBL" id="EDH7530226.1"/>
    </source>
</evidence>
<dbReference type="EMBL" id="AAKQKN010000023">
    <property type="protein sequence ID" value="ECU5904660.1"/>
    <property type="molecule type" value="Genomic_DNA"/>
</dbReference>
<accession>A0A3V5TI37</accession>
<dbReference type="EMBL" id="AALHUE010000001">
    <property type="protein sequence ID" value="ECZ7733662.1"/>
    <property type="molecule type" value="Genomic_DNA"/>
</dbReference>
<evidence type="ECO:0000313" key="12">
    <source>
        <dbReference type="EMBL" id="EDF8494515.1"/>
    </source>
</evidence>
<evidence type="ECO:0000313" key="15">
    <source>
        <dbReference type="EMBL" id="HAE0818145.1"/>
    </source>
</evidence>
<dbReference type="InterPro" id="IPR036890">
    <property type="entry name" value="HATPase_C_sf"/>
</dbReference>
<evidence type="ECO:0000313" key="6">
    <source>
        <dbReference type="EMBL" id="ECU5904660.1"/>
    </source>
</evidence>
<evidence type="ECO:0000313" key="9">
    <source>
        <dbReference type="EMBL" id="ECW6303653.1"/>
    </source>
</evidence>
<evidence type="ECO:0000313" key="20">
    <source>
        <dbReference type="EMBL" id="HAE1181389.1"/>
    </source>
</evidence>
<dbReference type="EMBL" id="DAAQUA010000002">
    <property type="protein sequence ID" value="HAE0874759.1"/>
    <property type="molecule type" value="Genomic_DNA"/>
</dbReference>
<dbReference type="EMBL" id="AAHOLL010000018">
    <property type="protein sequence ID" value="EBY5859603.1"/>
    <property type="molecule type" value="Genomic_DNA"/>
</dbReference>
<evidence type="ECO:0000313" key="18">
    <source>
        <dbReference type="EMBL" id="HAE0893289.1"/>
    </source>
</evidence>
<protein>
    <submittedName>
        <fullName evidence="19">DNA mismatch repair protein</fullName>
    </submittedName>
</protein>
<evidence type="ECO:0000313" key="16">
    <source>
        <dbReference type="EMBL" id="HAE0842209.1"/>
    </source>
</evidence>
<sequence>MAEKSFNVEVQIDYLDKVSKSSALQAIAELVWNALDADAENVYVDLTESELGLSHIFIRDDGNGIPYENAEKLFSSLGGSWKKDKVLSERKSRFLHGKEGQGRFKAFSIGRYIEWNTTYLLDDVYYEYKIKGIADNKKKISVSDKVVSSETKSGTVVSILELVKNFTSLTPQKLSEFLSTTLALYLSKYPSVKVFVNREQIDPTAQILFDTSYKLDDVVYCDELHSYELQVIEWKSAKENEIFLCDKEGFPLISYEKKIRGTSTYSYSVYLKSTHLTKLSHEGTLSLMDLEPSLSPVLNKVEGLIKEHFRKRDHEKSRELIDKWKNEGVYPYVGKAENIVEDAERKVFDIMAINVIKYIPQFDNGDLKLKKFQFKLLRHIVGSCPDDLRTILEEVLSLPKEKQTELAEILRDASLSAVISVSKIITDRLKFISGLENVLFHPNTRKVFKERSQLHKIMADNTWFFGESFTLSVNDKSLTEVLRVHLEKQGIDIPVDEKVTRIDGSVGIVDLMLTRSIGKNYPDEREHIIIELKAPKVNIGQSEIEQVKSYAYAVAEDSRFNGLKTKWNFWVISNELTTYALRELKQKNLPEGAIYQAEEMTIWIKTWSQLIQENKHRLGFLQNQLNISYDREDGLQFLKQKYAEYTEGVVFENESQDEYID</sequence>
<dbReference type="EMBL" id="AAMBKR010000002">
    <property type="protein sequence ID" value="EDF6263706.1"/>
    <property type="molecule type" value="Genomic_DNA"/>
</dbReference>
<reference evidence="5" key="2">
    <citation type="submission" date="2018-07" db="EMBL/GenBank/DDBJ databases">
        <authorList>
            <consortium name="NARMS: The National Antimicrobial Resistance Monitoring System"/>
        </authorList>
    </citation>
    <scope>NUCLEOTIDE SEQUENCE</scope>
    <source>
        <strain evidence="5">CVM N57491F</strain>
        <strain evidence="6">FSIS1605764</strain>
    </source>
</reference>
<dbReference type="Proteomes" id="UP000295223">
    <property type="component" value="Chromosome"/>
</dbReference>
<evidence type="ECO:0000313" key="23">
    <source>
        <dbReference type="Proteomes" id="UP000295223"/>
    </source>
</evidence>
<dbReference type="EMBL" id="AAKJGI010000001">
    <property type="protein sequence ID" value="ECS3348299.1"/>
    <property type="molecule type" value="Genomic_DNA"/>
</dbReference>
<reference evidence="2" key="5">
    <citation type="submission" date="2018-09" db="EMBL/GenBank/DDBJ databases">
        <authorList>
            <person name="Ashton P.M."/>
            <person name="Dallman T."/>
            <person name="Nair S."/>
            <person name="De Pinna E."/>
            <person name="Peters T."/>
            <person name="Grant K."/>
        </authorList>
    </citation>
    <scope>NUCLEOTIDE SEQUENCE</scope>
    <source>
        <strain evidence="2">271131</strain>
        <strain evidence="13">370004</strain>
        <strain evidence="4">596928</strain>
    </source>
</reference>
<dbReference type="EMBL" id="DAAQSU010000014">
    <property type="protein sequence ID" value="HAE0722512.1"/>
    <property type="molecule type" value="Genomic_DNA"/>
</dbReference>
<dbReference type="EMBL" id="DAAQTU010000002">
    <property type="protein sequence ID" value="HAE0842209.1"/>
    <property type="molecule type" value="Genomic_DNA"/>
</dbReference>
<dbReference type="EMBL" id="AAKXGG010000003">
    <property type="protein sequence ID" value="ECW6303653.1"/>
    <property type="molecule type" value="Genomic_DNA"/>
</dbReference>
<evidence type="ECO:0000313" key="5">
    <source>
        <dbReference type="EMBL" id="ECS3348299.1"/>
    </source>
</evidence>
<reference evidence="22 23" key="6">
    <citation type="submission" date="2019-04" db="EMBL/GenBank/DDBJ databases">
        <title>Development of a multi-locus typing scheme for an Enterobacteriaceae linear plasmid that mediates inter-species transfer of flagella.</title>
        <authorList>
            <person name="Robertson J."/>
            <person name="Lin J."/>
            <person name="Wren-Hedegus A."/>
            <person name="Arya G."/>
            <person name="Carrillo C."/>
            <person name="Nash J.H.E."/>
        </authorList>
    </citation>
    <scope>NUCLEOTIDE SEQUENCE [LARGE SCALE GENOMIC DNA]</scope>
    <source>
        <strain evidence="22 23">SA20130280</strain>
    </source>
</reference>
<evidence type="ECO:0000313" key="8">
    <source>
        <dbReference type="EMBL" id="ECW5628547.1"/>
    </source>
</evidence>
<evidence type="ECO:0000313" key="4">
    <source>
        <dbReference type="EMBL" id="EBY5859603.1"/>
    </source>
</evidence>
<organism evidence="19">
    <name type="scientific">Salmonella senftenberg</name>
    <dbReference type="NCBI Taxonomy" id="28150"/>
    <lineage>
        <taxon>Bacteria</taxon>
        <taxon>Pseudomonadati</taxon>
        <taxon>Pseudomonadota</taxon>
        <taxon>Gammaproteobacteria</taxon>
        <taxon>Enterobacterales</taxon>
        <taxon>Enterobacteriaceae</taxon>
        <taxon>Salmonella</taxon>
    </lineage>
</organism>
<dbReference type="EMBL" id="AAGEHA010000004">
    <property type="protein sequence ID" value="EBM9622253.1"/>
    <property type="molecule type" value="Genomic_DNA"/>
</dbReference>
<evidence type="ECO:0000313" key="7">
    <source>
        <dbReference type="EMBL" id="ECW4158989.1"/>
    </source>
</evidence>
<proteinExistence type="predicted"/>
<dbReference type="EMBL" id="DAAQWR010000004">
    <property type="protein sequence ID" value="HAE1181389.1"/>
    <property type="molecule type" value="Genomic_DNA"/>
</dbReference>
<evidence type="ECO:0000313" key="2">
    <source>
        <dbReference type="EMBL" id="EBS0944865.1"/>
    </source>
</evidence>
<name>A0A3V5TI37_SALSE</name>
<dbReference type="EMBL" id="DAATVH010000017">
    <property type="protein sequence ID" value="HAF0268255.1"/>
    <property type="molecule type" value="Genomic_DNA"/>
</dbReference>
<dbReference type="Pfam" id="PF13589">
    <property type="entry name" value="HATPase_c_3"/>
    <property type="match status" value="1"/>
</dbReference>
<evidence type="ECO:0000313" key="10">
    <source>
        <dbReference type="EMBL" id="ECZ7733662.1"/>
    </source>
</evidence>
<evidence type="ECO:0000313" key="1">
    <source>
        <dbReference type="EMBL" id="EBM9622253.1"/>
    </source>
</evidence>
<evidence type="ECO:0000313" key="17">
    <source>
        <dbReference type="EMBL" id="HAE0874759.1"/>
    </source>
</evidence>
<evidence type="ECO:0000313" key="3">
    <source>
        <dbReference type="EMBL" id="EBV9739939.1"/>
    </source>
</evidence>
<dbReference type="RefSeq" id="WP_000818628.1">
    <property type="nucleotide sequence ID" value="NZ_CALPAB010000019.1"/>
</dbReference>
<reference evidence="11" key="3">
    <citation type="submission" date="2018-07" db="EMBL/GenBank/DDBJ databases">
        <authorList>
            <consortium name="PulseNet: The National Subtyping Network for Foodborne Disease Surveillance"/>
            <person name="Tarr C.L."/>
            <person name="Trees E."/>
            <person name="Katz L.S."/>
            <person name="Carleton-Romer H.A."/>
            <person name="Stroika S."/>
            <person name="Kucerova Z."/>
            <person name="Roache K.F."/>
            <person name="Sabol A.L."/>
            <person name="Besser J."/>
            <person name="Gerner-Smidt P."/>
        </authorList>
    </citation>
    <scope>NUCLEOTIDE SEQUENCE</scope>
    <source>
        <strain evidence="11">2017K-0051</strain>
    </source>
</reference>
<dbReference type="EMBL" id="CP038593">
    <property type="protein sequence ID" value="QBY63684.1"/>
    <property type="molecule type" value="Genomic_DNA"/>
</dbReference>
<dbReference type="EMBL" id="DAAQUH010000003">
    <property type="protein sequence ID" value="HAE0893289.1"/>
    <property type="molecule type" value="Genomic_DNA"/>
</dbReference>